<evidence type="ECO:0000256" key="1">
    <source>
        <dbReference type="SAM" id="MobiDB-lite"/>
    </source>
</evidence>
<proteinExistence type="predicted"/>
<accession>A0A5S6QM32</accession>
<feature type="compositionally biased region" description="Basic and acidic residues" evidence="1">
    <location>
        <begin position="65"/>
        <end position="79"/>
    </location>
</feature>
<dbReference type="Proteomes" id="UP000046395">
    <property type="component" value="Unassembled WGS sequence"/>
</dbReference>
<dbReference type="AlphaFoldDB" id="A0A5S6QM32"/>
<feature type="region of interest" description="Disordered" evidence="1">
    <location>
        <begin position="45"/>
        <end position="95"/>
    </location>
</feature>
<evidence type="ECO:0000313" key="3">
    <source>
        <dbReference type="WBParaSite" id="TMUE_2000008258.1"/>
    </source>
</evidence>
<dbReference type="WBParaSite" id="TMUE_2000008258.1">
    <property type="protein sequence ID" value="TMUE_2000008258.1"/>
    <property type="gene ID" value="WBGene00292292"/>
</dbReference>
<name>A0A5S6QM32_TRIMR</name>
<sequence>MRQPPDKNSVLERVQEDANPTPVNESFCEQGWSWKFAMTKLTKEFTSSPSYKGSKSRTRCSRLGRKGDVKELRLSADVHDSDEEGYKGTTSRSRC</sequence>
<protein>
    <submittedName>
        <fullName evidence="3">Uncharacterized protein</fullName>
    </submittedName>
</protein>
<keyword evidence="2" id="KW-1185">Reference proteome</keyword>
<evidence type="ECO:0000313" key="2">
    <source>
        <dbReference type="Proteomes" id="UP000046395"/>
    </source>
</evidence>
<feature type="region of interest" description="Disordered" evidence="1">
    <location>
        <begin position="1"/>
        <end position="25"/>
    </location>
</feature>
<feature type="compositionally biased region" description="Basic residues" evidence="1">
    <location>
        <begin position="54"/>
        <end position="64"/>
    </location>
</feature>
<reference evidence="3" key="1">
    <citation type="submission" date="2019-12" db="UniProtKB">
        <authorList>
            <consortium name="WormBaseParasite"/>
        </authorList>
    </citation>
    <scope>IDENTIFICATION</scope>
</reference>
<organism evidence="2 3">
    <name type="scientific">Trichuris muris</name>
    <name type="common">Mouse whipworm</name>
    <dbReference type="NCBI Taxonomy" id="70415"/>
    <lineage>
        <taxon>Eukaryota</taxon>
        <taxon>Metazoa</taxon>
        <taxon>Ecdysozoa</taxon>
        <taxon>Nematoda</taxon>
        <taxon>Enoplea</taxon>
        <taxon>Dorylaimia</taxon>
        <taxon>Trichinellida</taxon>
        <taxon>Trichuridae</taxon>
        <taxon>Trichuris</taxon>
    </lineage>
</organism>